<dbReference type="AlphaFoldDB" id="A0AAE3DJN6"/>
<name>A0AAE3DJN6_9FIRM</name>
<proteinExistence type="predicted"/>
<reference evidence="1 2" key="1">
    <citation type="submission" date="2021-10" db="EMBL/GenBank/DDBJ databases">
        <title>Anaerobic single-cell dispensing facilitates the cultivation of human gut bacteria.</title>
        <authorList>
            <person name="Afrizal A."/>
        </authorList>
    </citation>
    <scope>NUCLEOTIDE SEQUENCE [LARGE SCALE GENOMIC DNA]</scope>
    <source>
        <strain evidence="1 2">CLA-AA-H244</strain>
    </source>
</reference>
<protein>
    <submittedName>
        <fullName evidence="1">SGNH/GDSL hydrolase family protein</fullName>
    </submittedName>
</protein>
<evidence type="ECO:0000313" key="1">
    <source>
        <dbReference type="EMBL" id="MCC2166395.1"/>
    </source>
</evidence>
<comment type="caution">
    <text evidence="1">The sequence shown here is derived from an EMBL/GenBank/DDBJ whole genome shotgun (WGS) entry which is preliminary data.</text>
</comment>
<dbReference type="SUPFAM" id="SSF52266">
    <property type="entry name" value="SGNH hydrolase"/>
    <property type="match status" value="1"/>
</dbReference>
<accession>A0AAE3DJN6</accession>
<sequence length="344" mass="40073">MVNSKWIRRFAVWTTALLAAIAAVVVIFDPFYHFHGPLPGMKAVVTKSEYQCIGTIRNFSYDSVLAGSSTAENYNNHWFDEAFSCRTVKAIKSSGTCADLKFYMDEAFAAHDLKNVFYSLDLFALDGDPETNFVNDSMPLYLYDKNPFNDVKYLFNKDVLFEDIPYLLAMNFSGYDDGMSYNFWQYKTFSEEEARKHYEQSEEIAPMQEPSEWQARVDENIGLLTDMVKKHPETEFYFFLPPYSELWWDSVYRSGQTEEYLYARQAAMEALIAYDNVQIYDFQTDDDIILNLDYYMDPIHFSADVNQFMVVKAKEADVAYLVTKENLSDRCSAMRRLAEKITNR</sequence>
<organism evidence="1 2">
    <name type="scientific">Gallintestinimicrobium propionicum</name>
    <dbReference type="NCBI Taxonomy" id="2981770"/>
    <lineage>
        <taxon>Bacteria</taxon>
        <taxon>Bacillati</taxon>
        <taxon>Bacillota</taxon>
        <taxon>Clostridia</taxon>
        <taxon>Lachnospirales</taxon>
        <taxon>Lachnospiraceae</taxon>
        <taxon>Gallintestinimicrobium</taxon>
    </lineage>
</organism>
<evidence type="ECO:0000313" key="2">
    <source>
        <dbReference type="Proteomes" id="UP001199355"/>
    </source>
</evidence>
<dbReference type="Proteomes" id="UP001199355">
    <property type="component" value="Unassembled WGS sequence"/>
</dbReference>
<keyword evidence="1" id="KW-0378">Hydrolase</keyword>
<dbReference type="RefSeq" id="WP_308727554.1">
    <property type="nucleotide sequence ID" value="NZ_JAJEQF010000002.1"/>
</dbReference>
<gene>
    <name evidence="1" type="ORF">LKD45_01565</name>
</gene>
<dbReference type="EMBL" id="JAJEQF010000002">
    <property type="protein sequence ID" value="MCC2166395.1"/>
    <property type="molecule type" value="Genomic_DNA"/>
</dbReference>
<keyword evidence="2" id="KW-1185">Reference proteome</keyword>
<dbReference type="GO" id="GO:0016787">
    <property type="term" value="F:hydrolase activity"/>
    <property type="evidence" value="ECO:0007669"/>
    <property type="project" value="UniProtKB-KW"/>
</dbReference>